<dbReference type="Pfam" id="PF00990">
    <property type="entry name" value="GGDEF"/>
    <property type="match status" value="1"/>
</dbReference>
<keyword evidence="6" id="KW-1185">Reference proteome</keyword>
<dbReference type="FunFam" id="3.30.70.270:FF:000001">
    <property type="entry name" value="Diguanylate cyclase domain protein"/>
    <property type="match status" value="1"/>
</dbReference>
<comment type="caution">
    <text evidence="5">The sequence shown here is derived from an EMBL/GenBank/DDBJ whole genome shotgun (WGS) entry which is preliminary data.</text>
</comment>
<feature type="transmembrane region" description="Helical" evidence="3">
    <location>
        <begin position="12"/>
        <end position="33"/>
    </location>
</feature>
<keyword evidence="3" id="KW-1133">Transmembrane helix</keyword>
<keyword evidence="3" id="KW-0472">Membrane</keyword>
<organism evidence="5 6">
    <name type="scientific">Dethiosulfatarculus sandiegensis</name>
    <dbReference type="NCBI Taxonomy" id="1429043"/>
    <lineage>
        <taxon>Bacteria</taxon>
        <taxon>Pseudomonadati</taxon>
        <taxon>Thermodesulfobacteriota</taxon>
        <taxon>Desulfarculia</taxon>
        <taxon>Desulfarculales</taxon>
        <taxon>Desulfarculaceae</taxon>
        <taxon>Dethiosulfatarculus</taxon>
    </lineage>
</organism>
<evidence type="ECO:0000256" key="2">
    <source>
        <dbReference type="ARBA" id="ARBA00034247"/>
    </source>
</evidence>
<dbReference type="EC" id="2.7.7.65" evidence="1"/>
<dbReference type="InterPro" id="IPR050469">
    <property type="entry name" value="Diguanylate_Cyclase"/>
</dbReference>
<keyword evidence="3" id="KW-0812">Transmembrane</keyword>
<gene>
    <name evidence="5" type="ORF">X474_12265</name>
</gene>
<evidence type="ECO:0000313" key="6">
    <source>
        <dbReference type="Proteomes" id="UP000032233"/>
    </source>
</evidence>
<feature type="domain" description="GGDEF" evidence="4">
    <location>
        <begin position="172"/>
        <end position="307"/>
    </location>
</feature>
<evidence type="ECO:0000256" key="3">
    <source>
        <dbReference type="SAM" id="Phobius"/>
    </source>
</evidence>
<dbReference type="RefSeq" id="WP_052515099.1">
    <property type="nucleotide sequence ID" value="NZ_AZAC01000014.1"/>
</dbReference>
<dbReference type="InParanoid" id="A0A0D2JDB7"/>
<dbReference type="OrthoDB" id="9759607at2"/>
<dbReference type="InterPro" id="IPR000160">
    <property type="entry name" value="GGDEF_dom"/>
</dbReference>
<accession>A0A0D2JDB7</accession>
<evidence type="ECO:0000256" key="1">
    <source>
        <dbReference type="ARBA" id="ARBA00012528"/>
    </source>
</evidence>
<protein>
    <recommendedName>
        <fullName evidence="1">diguanylate cyclase</fullName>
        <ecNumber evidence="1">2.7.7.65</ecNumber>
    </recommendedName>
</protein>
<dbReference type="AlphaFoldDB" id="A0A0D2JDB7"/>
<dbReference type="GO" id="GO:0052621">
    <property type="term" value="F:diguanylate cyclase activity"/>
    <property type="evidence" value="ECO:0007669"/>
    <property type="project" value="UniProtKB-EC"/>
</dbReference>
<dbReference type="CDD" id="cd01949">
    <property type="entry name" value="GGDEF"/>
    <property type="match status" value="1"/>
</dbReference>
<sequence length="326" mass="36953">MVKFRAQWGIRAKLCVALLFIMVLPGLVILVLVEPQTKQDYDTCLAVLLALAVSLVFPLAHLLARFVIVAELDKINKFCLQVRKGKRGIFFDLPLQADEENEILTLKRNLNWMLYAVSSREKSLYTYLAETKKDKNRFQKLSTLDPLTQLYNRRYFDSRLHRAIEESLSDGSGFCLVLMDLDRFKQVNDSFGHQVGDQLLVSLATNIKDSTRKAGDVAFRYGGDEFGVLVFSEDPDGVVKAMKRILVRHAVYMVGDSTLSMGMAYFNRQDKADGDVNDLCRDLFEQADQAVYQAKKKGGGQIVYEKSMKRRGRNNPPDLTLFVGKG</sequence>
<proteinExistence type="predicted"/>
<dbReference type="EMBL" id="AZAC01000014">
    <property type="protein sequence ID" value="KIX13721.1"/>
    <property type="molecule type" value="Genomic_DNA"/>
</dbReference>
<dbReference type="PROSITE" id="PS50887">
    <property type="entry name" value="GGDEF"/>
    <property type="match status" value="1"/>
</dbReference>
<dbReference type="InterPro" id="IPR029787">
    <property type="entry name" value="Nucleotide_cyclase"/>
</dbReference>
<reference evidence="5 6" key="1">
    <citation type="submission" date="2013-11" db="EMBL/GenBank/DDBJ databases">
        <title>Metagenomic analysis of a methanogenic consortium involved in long chain n-alkane degradation.</title>
        <authorList>
            <person name="Davidova I.A."/>
            <person name="Callaghan A.V."/>
            <person name="Wawrik B."/>
            <person name="Pruitt S."/>
            <person name="Marks C."/>
            <person name="Duncan K.E."/>
            <person name="Suflita J.M."/>
        </authorList>
    </citation>
    <scope>NUCLEOTIDE SEQUENCE [LARGE SCALE GENOMIC DNA]</scope>
    <source>
        <strain evidence="5 6">SPR</strain>
    </source>
</reference>
<dbReference type="SUPFAM" id="SSF55073">
    <property type="entry name" value="Nucleotide cyclase"/>
    <property type="match status" value="1"/>
</dbReference>
<dbReference type="InterPro" id="IPR043128">
    <property type="entry name" value="Rev_trsase/Diguanyl_cyclase"/>
</dbReference>
<dbReference type="PANTHER" id="PTHR45138:SF9">
    <property type="entry name" value="DIGUANYLATE CYCLASE DGCM-RELATED"/>
    <property type="match status" value="1"/>
</dbReference>
<dbReference type="PANTHER" id="PTHR45138">
    <property type="entry name" value="REGULATORY COMPONENTS OF SENSORY TRANSDUCTION SYSTEM"/>
    <property type="match status" value="1"/>
</dbReference>
<dbReference type="NCBIfam" id="TIGR00254">
    <property type="entry name" value="GGDEF"/>
    <property type="match status" value="1"/>
</dbReference>
<feature type="transmembrane region" description="Helical" evidence="3">
    <location>
        <begin position="45"/>
        <end position="68"/>
    </location>
</feature>
<dbReference type="SMART" id="SM00267">
    <property type="entry name" value="GGDEF"/>
    <property type="match status" value="1"/>
</dbReference>
<dbReference type="STRING" id="1429043.X474_12265"/>
<evidence type="ECO:0000259" key="4">
    <source>
        <dbReference type="PROSITE" id="PS50887"/>
    </source>
</evidence>
<evidence type="ECO:0000313" key="5">
    <source>
        <dbReference type="EMBL" id="KIX13721.1"/>
    </source>
</evidence>
<comment type="catalytic activity">
    <reaction evidence="2">
        <text>2 GTP = 3',3'-c-di-GMP + 2 diphosphate</text>
        <dbReference type="Rhea" id="RHEA:24898"/>
        <dbReference type="ChEBI" id="CHEBI:33019"/>
        <dbReference type="ChEBI" id="CHEBI:37565"/>
        <dbReference type="ChEBI" id="CHEBI:58805"/>
        <dbReference type="EC" id="2.7.7.65"/>
    </reaction>
</comment>
<name>A0A0D2JDB7_9BACT</name>
<dbReference type="Proteomes" id="UP000032233">
    <property type="component" value="Unassembled WGS sequence"/>
</dbReference>
<dbReference type="Gene3D" id="3.30.70.270">
    <property type="match status" value="1"/>
</dbReference>